<evidence type="ECO:0000256" key="3">
    <source>
        <dbReference type="ARBA" id="ARBA00022692"/>
    </source>
</evidence>
<evidence type="ECO:0000256" key="5">
    <source>
        <dbReference type="ARBA" id="ARBA00023136"/>
    </source>
</evidence>
<accession>A0A132MIN6</accession>
<reference evidence="13" key="1">
    <citation type="submission" date="2015-02" db="EMBL/GenBank/DDBJ databases">
        <title>Physiological reanalysis, assessment of diazotrophy, and genome sequences of multiple isolates of Streptomyces thermoautotrophicus.</title>
        <authorList>
            <person name="MacKellar D.C."/>
            <person name="Lieber L."/>
            <person name="Norman J."/>
            <person name="Bolger A."/>
            <person name="Tobin C."/>
            <person name="Murray J.W."/>
            <person name="Friesen M."/>
            <person name="Prell J."/>
        </authorList>
    </citation>
    <scope>NUCLEOTIDE SEQUENCE [LARGE SCALE GENOMIC DNA]</scope>
    <source>
        <strain evidence="13">UBT1</strain>
    </source>
</reference>
<dbReference type="AlphaFoldDB" id="A0A132MIN6"/>
<dbReference type="STRING" id="1469144.LI90_260"/>
<evidence type="ECO:0000256" key="6">
    <source>
        <dbReference type="SAM" id="Phobius"/>
    </source>
</evidence>
<dbReference type="Proteomes" id="UP000070659">
    <property type="component" value="Unassembled WGS sequence"/>
</dbReference>
<reference evidence="9 14" key="2">
    <citation type="submission" date="2015-02" db="EMBL/GenBank/DDBJ databases">
        <title>Physiological reanalysis, assessment of diazotrophy, and genome sequences of multiple isolates of Streptomyces thermoautotrophicus.</title>
        <authorList>
            <person name="MacKellar D.C."/>
            <person name="Lieber L."/>
            <person name="Norman J."/>
            <person name="Bolger A."/>
            <person name="Tobin C."/>
            <person name="Murray J.W."/>
            <person name="Prell J."/>
        </authorList>
    </citation>
    <scope>NUCLEOTIDE SEQUENCE [LARGE SCALE GENOMIC DNA]</scope>
    <source>
        <strain evidence="9 14">UBT1</strain>
    </source>
</reference>
<comment type="subcellular location">
    <subcellularLocation>
        <location evidence="1">Cell membrane</location>
        <topology evidence="1">Multi-pass membrane protein</topology>
    </subcellularLocation>
</comment>
<keyword evidence="5 6" id="KW-0472">Membrane</keyword>
<dbReference type="Pfam" id="PF09851">
    <property type="entry name" value="SHOCT"/>
    <property type="match status" value="1"/>
</dbReference>
<feature type="domain" description="SHOCT" evidence="7">
    <location>
        <begin position="99"/>
        <end position="125"/>
    </location>
</feature>
<reference evidence="10" key="3">
    <citation type="submission" date="2015-04" db="EMBL/GenBank/DDBJ databases">
        <title>Physiological reanalysis, assessment of diazotrophy, and genome sequences of multiple isolates of Streptomyces thermoautotrophicus.</title>
        <authorList>
            <person name="MacKellar D.C."/>
            <person name="Lieber L."/>
            <person name="Norman J."/>
            <person name="Bolger A."/>
            <person name="Tobin C."/>
            <person name="Murray J.W."/>
            <person name="Woodward J."/>
            <person name="Friesen M."/>
            <person name="Prell J."/>
        </authorList>
    </citation>
    <scope>NUCLEOTIDE SEQUENCE [LARGE SCALE GENOMIC DNA]</scope>
    <source>
        <strain evidence="10">H1</strain>
    </source>
</reference>
<evidence type="ECO:0000256" key="1">
    <source>
        <dbReference type="ARBA" id="ARBA00004651"/>
    </source>
</evidence>
<evidence type="ECO:0000259" key="8">
    <source>
        <dbReference type="Pfam" id="PF13396"/>
    </source>
</evidence>
<evidence type="ECO:0000313" key="11">
    <source>
        <dbReference type="EMBL" id="KWX08799.1"/>
    </source>
</evidence>
<dbReference type="InterPro" id="IPR027379">
    <property type="entry name" value="CLS_N"/>
</dbReference>
<gene>
    <name evidence="10" type="ORF">LI90_260</name>
    <name evidence="9" type="ORF">TH66_19660</name>
    <name evidence="11" type="ORF">TR74_13365</name>
</gene>
<evidence type="ECO:0000313" key="12">
    <source>
        <dbReference type="Proteomes" id="UP000070188"/>
    </source>
</evidence>
<dbReference type="EMBL" id="LAXD01000001">
    <property type="protein sequence ID" value="KWW98633.1"/>
    <property type="molecule type" value="Genomic_DNA"/>
</dbReference>
<proteinExistence type="predicted"/>
<name>A0A132MIN6_9ACTN</name>
<dbReference type="OrthoDB" id="7596142at2"/>
<keyword evidence="4 6" id="KW-1133">Transmembrane helix</keyword>
<keyword evidence="12" id="KW-1185">Reference proteome</keyword>
<dbReference type="GO" id="GO:0005886">
    <property type="term" value="C:plasma membrane"/>
    <property type="evidence" value="ECO:0007669"/>
    <property type="project" value="UniProtKB-SubCell"/>
</dbReference>
<dbReference type="EMBL" id="JYIJ01000019">
    <property type="protein sequence ID" value="KWW97720.1"/>
    <property type="molecule type" value="Genomic_DNA"/>
</dbReference>
<evidence type="ECO:0000256" key="4">
    <source>
        <dbReference type="ARBA" id="ARBA00022989"/>
    </source>
</evidence>
<dbReference type="Pfam" id="PF13396">
    <property type="entry name" value="PLDc_N"/>
    <property type="match status" value="1"/>
</dbReference>
<keyword evidence="3 6" id="KW-0812">Transmembrane</keyword>
<feature type="transmembrane region" description="Helical" evidence="6">
    <location>
        <begin position="12"/>
        <end position="35"/>
    </location>
</feature>
<dbReference type="Proteomes" id="UP000070188">
    <property type="component" value="Unassembled WGS sequence"/>
</dbReference>
<evidence type="ECO:0000259" key="7">
    <source>
        <dbReference type="Pfam" id="PF09851"/>
    </source>
</evidence>
<dbReference type="PATRIC" id="fig|1469144.10.peg.338"/>
<organism evidence="9 14">
    <name type="scientific">Carbonactinospora thermoautotrophica</name>
    <dbReference type="NCBI Taxonomy" id="1469144"/>
    <lineage>
        <taxon>Bacteria</taxon>
        <taxon>Bacillati</taxon>
        <taxon>Actinomycetota</taxon>
        <taxon>Actinomycetes</taxon>
        <taxon>Kitasatosporales</taxon>
        <taxon>Carbonactinosporaceae</taxon>
        <taxon>Carbonactinospora</taxon>
    </lineage>
</organism>
<evidence type="ECO:0000313" key="14">
    <source>
        <dbReference type="Proteomes" id="UP000070659"/>
    </source>
</evidence>
<reference evidence="12" key="4">
    <citation type="submission" date="2015-04" db="EMBL/GenBank/DDBJ databases">
        <title>Physiological reanalysis, assessment of diazotrophy, and genome sequences of multiple isolates of Streptomyces thermoautotrophicus.</title>
        <authorList>
            <person name="MacKellar D.C."/>
            <person name="Lieber L."/>
            <person name="Norman J."/>
            <person name="Bolger A."/>
            <person name="Tobin C."/>
            <person name="Murray J.W."/>
            <person name="Chang R."/>
            <person name="Ford T."/>
            <person name="Nguyen P.Q."/>
            <person name="Woodward J."/>
            <person name="Permingeat H."/>
            <person name="Joshi N.S."/>
            <person name="Silver P.A."/>
            <person name="Usadel B."/>
            <person name="Rutherford A.W."/>
            <person name="Friesen M."/>
            <person name="Prell J."/>
        </authorList>
    </citation>
    <scope>NUCLEOTIDE SEQUENCE [LARGE SCALE GENOMIC DNA]</scope>
    <source>
        <strain evidence="12">H1</strain>
    </source>
</reference>
<sequence length="132" mass="15056">MISAQWQFGDVLLSMLWLFLLVVWFWLLISIFADIFRDRTTSGWAKALWVVFVLVFPLLGVLVYLIVRGRDMAERALRQQEADRLDARDTARGGVSVADELTRLAQLRDQGVIDADEFARIKARLVAGTTQD</sequence>
<evidence type="ECO:0000313" key="10">
    <source>
        <dbReference type="EMBL" id="KWW98633.1"/>
    </source>
</evidence>
<keyword evidence="2" id="KW-1003">Cell membrane</keyword>
<protein>
    <submittedName>
        <fullName evidence="10">Putative integral membrane protein</fullName>
    </submittedName>
</protein>
<evidence type="ECO:0000256" key="2">
    <source>
        <dbReference type="ARBA" id="ARBA00022475"/>
    </source>
</evidence>
<dbReference type="RefSeq" id="WP_066883453.1">
    <property type="nucleotide sequence ID" value="NZ_JYIJ01000019.1"/>
</dbReference>
<evidence type="ECO:0000313" key="13">
    <source>
        <dbReference type="Proteomes" id="UP000070598"/>
    </source>
</evidence>
<comment type="caution">
    <text evidence="9">The sequence shown here is derived from an EMBL/GenBank/DDBJ whole genome shotgun (WGS) entry which is preliminary data.</text>
</comment>
<dbReference type="InterPro" id="IPR018649">
    <property type="entry name" value="SHOCT"/>
</dbReference>
<evidence type="ECO:0000313" key="9">
    <source>
        <dbReference type="EMBL" id="KWW97720.1"/>
    </source>
</evidence>
<dbReference type="Proteomes" id="UP000070598">
    <property type="component" value="Unassembled WGS sequence"/>
</dbReference>
<dbReference type="EMBL" id="JYIK01000937">
    <property type="protein sequence ID" value="KWX08799.1"/>
    <property type="molecule type" value="Genomic_DNA"/>
</dbReference>
<feature type="transmembrane region" description="Helical" evidence="6">
    <location>
        <begin position="47"/>
        <end position="67"/>
    </location>
</feature>
<feature type="domain" description="Cardiolipin synthase N-terminal" evidence="8">
    <location>
        <begin position="22"/>
        <end position="68"/>
    </location>
</feature>